<dbReference type="InterPro" id="IPR050775">
    <property type="entry name" value="FAD-binding_Monooxygenases"/>
</dbReference>
<evidence type="ECO:0000256" key="3">
    <source>
        <dbReference type="ARBA" id="ARBA00022630"/>
    </source>
</evidence>
<evidence type="ECO:0000256" key="2">
    <source>
        <dbReference type="ARBA" id="ARBA00010139"/>
    </source>
</evidence>
<reference evidence="8 9" key="1">
    <citation type="submission" date="2020-08" db="EMBL/GenBank/DDBJ databases">
        <title>Whole-Genome Sequence of French Clinical Streptomyces mexicanus Strain Q0842.</title>
        <authorList>
            <person name="Boxberger M."/>
            <person name="La Scola B."/>
        </authorList>
    </citation>
    <scope>NUCLEOTIDE SEQUENCE [LARGE SCALE GENOMIC DNA]</scope>
    <source>
        <strain evidence="8 9">Marseille-Q0842</strain>
    </source>
</reference>
<evidence type="ECO:0000313" key="9">
    <source>
        <dbReference type="Proteomes" id="UP000517694"/>
    </source>
</evidence>
<evidence type="ECO:0000313" key="8">
    <source>
        <dbReference type="EMBL" id="MBC2865039.1"/>
    </source>
</evidence>
<dbReference type="AlphaFoldDB" id="A0A7X1HXJ6"/>
<dbReference type="PANTHER" id="PTHR43098:SF3">
    <property type="entry name" value="L-ORNITHINE N(5)-MONOOXYGENASE-RELATED"/>
    <property type="match status" value="1"/>
</dbReference>
<gene>
    <name evidence="8" type="ORF">H1R13_08495</name>
</gene>
<keyword evidence="9" id="KW-1185">Reference proteome</keyword>
<protein>
    <submittedName>
        <fullName evidence="8">NAD(P)/FAD-dependent oxidoreductase</fullName>
    </submittedName>
</protein>
<name>A0A7X1HXJ6_9ACTN</name>
<organism evidence="8 9">
    <name type="scientific">Streptomyces mexicanus</name>
    <dbReference type="NCBI Taxonomy" id="178566"/>
    <lineage>
        <taxon>Bacteria</taxon>
        <taxon>Bacillati</taxon>
        <taxon>Actinomycetota</taxon>
        <taxon>Actinomycetes</taxon>
        <taxon>Kitasatosporales</taxon>
        <taxon>Streptomycetaceae</taxon>
        <taxon>Streptomyces</taxon>
    </lineage>
</organism>
<keyword evidence="3" id="KW-0285">Flavoprotein</keyword>
<dbReference type="SUPFAM" id="SSF51905">
    <property type="entry name" value="FAD/NAD(P)-binding domain"/>
    <property type="match status" value="2"/>
</dbReference>
<keyword evidence="4" id="KW-0274">FAD</keyword>
<evidence type="ECO:0000256" key="1">
    <source>
        <dbReference type="ARBA" id="ARBA00001974"/>
    </source>
</evidence>
<accession>A0A7X1HXJ6</accession>
<dbReference type="InterPro" id="IPR036188">
    <property type="entry name" value="FAD/NAD-bd_sf"/>
</dbReference>
<keyword evidence="7" id="KW-0503">Monooxygenase</keyword>
<keyword evidence="6" id="KW-0560">Oxidoreductase</keyword>
<dbReference type="Gene3D" id="3.50.50.60">
    <property type="entry name" value="FAD/NAD(P)-binding domain"/>
    <property type="match status" value="3"/>
</dbReference>
<evidence type="ECO:0000256" key="5">
    <source>
        <dbReference type="ARBA" id="ARBA00022857"/>
    </source>
</evidence>
<dbReference type="EMBL" id="JACMHY010000002">
    <property type="protein sequence ID" value="MBC2865039.1"/>
    <property type="molecule type" value="Genomic_DNA"/>
</dbReference>
<sequence length="542" mass="59759">MRTTRKYDAIVIGAGFAGMYLLHRLRDDLGLSVRVYERGDGVGGTWYWNRYPGARCDVESMFYSYSFSEELEQEWEWTERYPSQPEILSYANHVADRFRLREDIEFNTSVDGARYDDATDTWTVTLDDGSQATARYLVTAVGCLSASRVPDFEGIDSFTGPTYHTGRWPHEGVDFSGKRVAVIGTGSSGIQAIPVIAEQAAHVTVFQRTPNFSVPARNAPLSEDEQRRIKAAYRQLRADARASASGVVTPPALGKALEVDEELRTSELDRRWAAGGAAFVSAFDDTVLDEAANRVSAEYVHERIREIVKDPEVAELLCPKDHPIGTKRICVDTDYYATYNRDNVTLVSLRDNPIERITSTGLRVGGIDHEVDAIVFATGYDAMTGPLNAIDIRGLDGIALRDEWADGPRTYLGVAAAGFPNLFMVTAPGSPSVLSNMIVSIEQHVDWITDAIAHALRAGIVRIEAERQAQDDWVEHVNEAASHTLYPRAASWYMGANIPGKPRVFMPYLGGVGAYRKICDEVARAGYRGFTLTPAAATAQPA</sequence>
<comment type="similarity">
    <text evidence="2">Belongs to the FAD-binding monooxygenase family.</text>
</comment>
<keyword evidence="5" id="KW-0521">NADP</keyword>
<dbReference type="PANTHER" id="PTHR43098">
    <property type="entry name" value="L-ORNITHINE N(5)-MONOOXYGENASE-RELATED"/>
    <property type="match status" value="1"/>
</dbReference>
<evidence type="ECO:0000256" key="6">
    <source>
        <dbReference type="ARBA" id="ARBA00023002"/>
    </source>
</evidence>
<comment type="caution">
    <text evidence="8">The sequence shown here is derived from an EMBL/GenBank/DDBJ whole genome shotgun (WGS) entry which is preliminary data.</text>
</comment>
<dbReference type="Pfam" id="PF13738">
    <property type="entry name" value="Pyr_redox_3"/>
    <property type="match status" value="1"/>
</dbReference>
<proteinExistence type="inferred from homology"/>
<evidence type="ECO:0000256" key="4">
    <source>
        <dbReference type="ARBA" id="ARBA00022827"/>
    </source>
</evidence>
<dbReference type="Proteomes" id="UP000517694">
    <property type="component" value="Unassembled WGS sequence"/>
</dbReference>
<evidence type="ECO:0000256" key="7">
    <source>
        <dbReference type="ARBA" id="ARBA00023033"/>
    </source>
</evidence>
<dbReference type="GO" id="GO:0016709">
    <property type="term" value="F:oxidoreductase activity, acting on paired donors, with incorporation or reduction of molecular oxygen, NAD(P)H as one donor, and incorporation of one atom of oxygen"/>
    <property type="evidence" value="ECO:0007669"/>
    <property type="project" value="UniProtKB-ARBA"/>
</dbReference>
<dbReference type="RefSeq" id="WP_185947055.1">
    <property type="nucleotide sequence ID" value="NZ_JACMHY010000002.1"/>
</dbReference>
<comment type="cofactor">
    <cofactor evidence="1">
        <name>FAD</name>
        <dbReference type="ChEBI" id="CHEBI:57692"/>
    </cofactor>
</comment>